<evidence type="ECO:0000313" key="2">
    <source>
        <dbReference type="EMBL" id="ADN51593.1"/>
    </source>
</evidence>
<dbReference type="EMBL" id="CP002100">
    <property type="protein sequence ID" value="ADN51593.1"/>
    <property type="molecule type" value="Genomic_DNA"/>
</dbReference>
<organism evidence="2 3">
    <name type="scientific">Vulcanisaeta distributa (strain DSM 14429 / JCM 11212 / NBRC 100878 / IC-017)</name>
    <dbReference type="NCBI Taxonomy" id="572478"/>
    <lineage>
        <taxon>Archaea</taxon>
        <taxon>Thermoproteota</taxon>
        <taxon>Thermoprotei</taxon>
        <taxon>Thermoproteales</taxon>
        <taxon>Thermoproteaceae</taxon>
        <taxon>Vulcanisaeta</taxon>
    </lineage>
</organism>
<dbReference type="SUPFAM" id="SSF88723">
    <property type="entry name" value="PIN domain-like"/>
    <property type="match status" value="1"/>
</dbReference>
<proteinExistence type="predicted"/>
<dbReference type="eggNOG" id="arCOG05297">
    <property type="taxonomic scope" value="Archaea"/>
</dbReference>
<protein>
    <submittedName>
        <fullName evidence="2">PilT protein domain protein</fullName>
    </submittedName>
</protein>
<dbReference type="KEGG" id="vdi:Vdis_2225"/>
<reference evidence="3" key="2">
    <citation type="journal article" date="2010" name="Stand. Genomic Sci.">
        <title>Complete genome sequence of Vulcanisaeta distributa type strain (IC-017T).</title>
        <authorList>
            <person name="Mavromatis K."/>
            <person name="Sikorski J."/>
            <person name="Pabst E."/>
            <person name="Teshima H."/>
            <person name="Lapidus A."/>
            <person name="Lucas S."/>
            <person name="Nolan M."/>
            <person name="Glavina Del Rio T."/>
            <person name="Cheng J."/>
            <person name="Bruce D."/>
            <person name="Goodwin L."/>
            <person name="Pitluck S."/>
            <person name="Liolios K."/>
            <person name="Ivanova N."/>
            <person name="Mikhailova N."/>
            <person name="Pati A."/>
            <person name="Chen A."/>
            <person name="Palaniappan K."/>
            <person name="Land M."/>
            <person name="Hauser L."/>
            <person name="Chang Y."/>
            <person name="Jeffries C."/>
            <person name="Rohde M."/>
            <person name="Spring S."/>
            <person name="Goker M."/>
            <person name="Wirth R."/>
            <person name="Woyke T."/>
            <person name="Bristow J."/>
            <person name="Eisen J."/>
            <person name="Markowitz V."/>
            <person name="Hugenholtz P."/>
            <person name="Klenk H."/>
            <person name="Kyrpides N."/>
        </authorList>
    </citation>
    <scope>NUCLEOTIDE SEQUENCE [LARGE SCALE GENOMIC DNA]</scope>
    <source>
        <strain evidence="3">DSM 14429 / JCM 11212 / NBRC 100878 / IC-017</strain>
    </source>
</reference>
<dbReference type="STRING" id="572478.Vdis_2225"/>
<reference evidence="2 3" key="1">
    <citation type="journal article" date="2010" name="Stand. Genomic Sci.">
        <title>Complete genome sequence of Vulcanisaeta distributa type strain (IC-017).</title>
        <authorList>
            <person name="Mavromatis K."/>
            <person name="Sikorski J."/>
            <person name="Pabst E."/>
            <person name="Teshima H."/>
            <person name="Lapidus A."/>
            <person name="Lucas S."/>
            <person name="Nolan M."/>
            <person name="Glavina Del Rio T."/>
            <person name="Cheng J.F."/>
            <person name="Bruce D."/>
            <person name="Goodwin L."/>
            <person name="Pitluck S."/>
            <person name="Liolios K."/>
            <person name="Ivanova N."/>
            <person name="Mikhailova N."/>
            <person name="Pati A."/>
            <person name="Chen A."/>
            <person name="Palaniappan K."/>
            <person name="Land M."/>
            <person name="Hauser L."/>
            <person name="Chang Y.J."/>
            <person name="Jeffries C.D."/>
            <person name="Rohde M."/>
            <person name="Spring S."/>
            <person name="Goker M."/>
            <person name="Wirth R."/>
            <person name="Woyke T."/>
            <person name="Bristow J."/>
            <person name="Eisen J.A."/>
            <person name="Markowitz V."/>
            <person name="Hugenholtz P."/>
            <person name="Klenk H.P."/>
            <person name="Kyrpides N.C."/>
        </authorList>
    </citation>
    <scope>NUCLEOTIDE SEQUENCE [LARGE SCALE GENOMIC DNA]</scope>
    <source>
        <strain evidence="3">DSM 14429 / JCM 11212 / NBRC 100878 / IC-017</strain>
    </source>
</reference>
<name>E1QQA6_VULDI</name>
<dbReference type="Pfam" id="PF01850">
    <property type="entry name" value="PIN"/>
    <property type="match status" value="1"/>
</dbReference>
<accession>E1QQA6</accession>
<dbReference type="InterPro" id="IPR029060">
    <property type="entry name" value="PIN-like_dom_sf"/>
</dbReference>
<dbReference type="AlphaFoldDB" id="E1QQA6"/>
<feature type="domain" description="PIN" evidence="1">
    <location>
        <begin position="2"/>
        <end position="120"/>
    </location>
</feature>
<evidence type="ECO:0000259" key="1">
    <source>
        <dbReference type="Pfam" id="PF01850"/>
    </source>
</evidence>
<dbReference type="OrthoDB" id="147402at2157"/>
<keyword evidence="3" id="KW-1185">Reference proteome</keyword>
<dbReference type="Gene3D" id="3.40.50.1010">
    <property type="entry name" value="5'-nuclease"/>
    <property type="match status" value="1"/>
</dbReference>
<dbReference type="GeneID" id="9753178"/>
<evidence type="ECO:0000313" key="3">
    <source>
        <dbReference type="Proteomes" id="UP000006681"/>
    </source>
</evidence>
<dbReference type="HOGENOM" id="CLU_155940_0_0_2"/>
<sequence length="130" mass="15145">MYLVDANIFLEVLYRRGRWAECYEFLNRVKKGDIRAYVLHFTIHAISAILGKPDLVSKFLSEVSTWRGLVIIDSPIDEEIMAAELAPKVGLDFDDGLHYYYAKKMRLKLVSFDKDFDKTDVERLEPRDVP</sequence>
<dbReference type="RefSeq" id="WP_013337318.1">
    <property type="nucleotide sequence ID" value="NC_014537.1"/>
</dbReference>
<dbReference type="InterPro" id="IPR002716">
    <property type="entry name" value="PIN_dom"/>
</dbReference>
<dbReference type="CDD" id="cd09854">
    <property type="entry name" value="PIN_VapC-like"/>
    <property type="match status" value="1"/>
</dbReference>
<gene>
    <name evidence="2" type="ordered locus">Vdis_2225</name>
</gene>
<dbReference type="Proteomes" id="UP000006681">
    <property type="component" value="Chromosome"/>
</dbReference>